<dbReference type="GO" id="GO:0005886">
    <property type="term" value="C:plasma membrane"/>
    <property type="evidence" value="ECO:0007669"/>
    <property type="project" value="TreeGrafter"/>
</dbReference>
<feature type="domain" description="Histidine kinase" evidence="11">
    <location>
        <begin position="223"/>
        <end position="429"/>
    </location>
</feature>
<dbReference type="PATRIC" id="fig|1121015.4.peg.1290"/>
<dbReference type="SUPFAM" id="SSF47384">
    <property type="entry name" value="Homodimeric domain of signal transducing histidine kinase"/>
    <property type="match status" value="1"/>
</dbReference>
<dbReference type="EC" id="2.7.13.3" evidence="3"/>
<reference evidence="12 13" key="1">
    <citation type="submission" date="2013-09" db="EMBL/GenBank/DDBJ databases">
        <title>Genome sequencing of Arenimonas oryziterrae.</title>
        <authorList>
            <person name="Chen F."/>
            <person name="Wang G."/>
        </authorList>
    </citation>
    <scope>NUCLEOTIDE SEQUENCE [LARGE SCALE GENOMIC DNA]</scope>
    <source>
        <strain evidence="12 13">YC6267</strain>
    </source>
</reference>
<dbReference type="Pfam" id="PF00512">
    <property type="entry name" value="HisKA"/>
    <property type="match status" value="1"/>
</dbReference>
<feature type="transmembrane region" description="Helical" evidence="10">
    <location>
        <begin position="129"/>
        <end position="149"/>
    </location>
</feature>
<dbReference type="SMART" id="SM00387">
    <property type="entry name" value="HATPase_c"/>
    <property type="match status" value="1"/>
</dbReference>
<keyword evidence="6 10" id="KW-0812">Transmembrane</keyword>
<dbReference type="PROSITE" id="PS50109">
    <property type="entry name" value="HIS_KIN"/>
    <property type="match status" value="1"/>
</dbReference>
<dbReference type="RefSeq" id="WP_022968269.1">
    <property type="nucleotide sequence ID" value="NZ_ATVD01000001.1"/>
</dbReference>
<dbReference type="InterPro" id="IPR036890">
    <property type="entry name" value="HATPase_C_sf"/>
</dbReference>
<dbReference type="eggNOG" id="COG0642">
    <property type="taxonomic scope" value="Bacteria"/>
</dbReference>
<evidence type="ECO:0000256" key="7">
    <source>
        <dbReference type="ARBA" id="ARBA00022777"/>
    </source>
</evidence>
<evidence type="ECO:0000256" key="4">
    <source>
        <dbReference type="ARBA" id="ARBA00022553"/>
    </source>
</evidence>
<sequence length="429" mass="47601">MTERSGLRRKIWVAFILQAAAISFAAVLGVYGASAVLKHVLIQRALQEEAVHFWDRRVADPQAEVPDTYNMTGYLVQSGHVAVLPAQLRRLDPGFHSLPRAQGGSLVLVEDRGDQRLYLLFKQEQVDSLAFWFGMAPLALVLAVVYVIAWSTYRASKRAVSPVIWLASQVQQWDPDHPDVDAIKPENLPGDVEGEALALASSLHEFGSRIGSFVERERNFTRDASHELRTPLTVIRVASDMMSGDEGLSPLSRRSLGRIQNAGRDMEALIESFLILAREGDTGLPDEDFPVSDVVRDEIEKVRPLLSGKEIELEHVQEADFELHAPSRVLSVLLGNLLRNACHYTDHGKVLVTVKRGSIEVRDTGVGMSREELAKVFEPFYRGGDRRKDGQGIGLSIVRRLSERYGWPVVIESEPGHGTTATIRFPAAS</sequence>
<dbReference type="OrthoDB" id="9121563at2"/>
<keyword evidence="5" id="KW-0808">Transferase</keyword>
<keyword evidence="9 10" id="KW-0472">Membrane</keyword>
<dbReference type="Proteomes" id="UP000029385">
    <property type="component" value="Unassembled WGS sequence"/>
</dbReference>
<dbReference type="SUPFAM" id="SSF55874">
    <property type="entry name" value="ATPase domain of HSP90 chaperone/DNA topoisomerase II/histidine kinase"/>
    <property type="match status" value="1"/>
</dbReference>
<evidence type="ECO:0000256" key="1">
    <source>
        <dbReference type="ARBA" id="ARBA00000085"/>
    </source>
</evidence>
<evidence type="ECO:0000256" key="5">
    <source>
        <dbReference type="ARBA" id="ARBA00022679"/>
    </source>
</evidence>
<evidence type="ECO:0000256" key="2">
    <source>
        <dbReference type="ARBA" id="ARBA00004370"/>
    </source>
</evidence>
<dbReference type="InterPro" id="IPR005467">
    <property type="entry name" value="His_kinase_dom"/>
</dbReference>
<proteinExistence type="predicted"/>
<dbReference type="PANTHER" id="PTHR45436">
    <property type="entry name" value="SENSOR HISTIDINE KINASE YKOH"/>
    <property type="match status" value="1"/>
</dbReference>
<evidence type="ECO:0000256" key="3">
    <source>
        <dbReference type="ARBA" id="ARBA00012438"/>
    </source>
</evidence>
<keyword evidence="4" id="KW-0597">Phosphoprotein</keyword>
<protein>
    <recommendedName>
        <fullName evidence="3">histidine kinase</fullName>
        <ecNumber evidence="3">2.7.13.3</ecNumber>
    </recommendedName>
</protein>
<comment type="catalytic activity">
    <reaction evidence="1">
        <text>ATP + protein L-histidine = ADP + protein N-phospho-L-histidine.</text>
        <dbReference type="EC" id="2.7.13.3"/>
    </reaction>
</comment>
<dbReference type="InterPro" id="IPR003661">
    <property type="entry name" value="HisK_dim/P_dom"/>
</dbReference>
<gene>
    <name evidence="12" type="ORF">N789_08995</name>
</gene>
<evidence type="ECO:0000256" key="10">
    <source>
        <dbReference type="SAM" id="Phobius"/>
    </source>
</evidence>
<dbReference type="InterPro" id="IPR004358">
    <property type="entry name" value="Sig_transdc_His_kin-like_C"/>
</dbReference>
<evidence type="ECO:0000313" key="13">
    <source>
        <dbReference type="Proteomes" id="UP000029385"/>
    </source>
</evidence>
<comment type="subcellular location">
    <subcellularLocation>
        <location evidence="2">Membrane</location>
    </subcellularLocation>
</comment>
<comment type="caution">
    <text evidence="12">The sequence shown here is derived from an EMBL/GenBank/DDBJ whole genome shotgun (WGS) entry which is preliminary data.</text>
</comment>
<dbReference type="InterPro" id="IPR003594">
    <property type="entry name" value="HATPase_dom"/>
</dbReference>
<evidence type="ECO:0000256" key="6">
    <source>
        <dbReference type="ARBA" id="ARBA00022692"/>
    </source>
</evidence>
<dbReference type="GO" id="GO:0000155">
    <property type="term" value="F:phosphorelay sensor kinase activity"/>
    <property type="evidence" value="ECO:0007669"/>
    <property type="project" value="InterPro"/>
</dbReference>
<keyword evidence="8 10" id="KW-1133">Transmembrane helix</keyword>
<dbReference type="PRINTS" id="PR00344">
    <property type="entry name" value="BCTRLSENSOR"/>
</dbReference>
<dbReference type="STRING" id="1121015.GCA_000420545_00614"/>
<evidence type="ECO:0000256" key="8">
    <source>
        <dbReference type="ARBA" id="ARBA00022989"/>
    </source>
</evidence>
<name>A0A091BGB4_9GAMM</name>
<dbReference type="EMBL" id="AVCI01000005">
    <property type="protein sequence ID" value="KFN43400.1"/>
    <property type="molecule type" value="Genomic_DNA"/>
</dbReference>
<dbReference type="Pfam" id="PF02518">
    <property type="entry name" value="HATPase_c"/>
    <property type="match status" value="1"/>
</dbReference>
<evidence type="ECO:0000313" key="12">
    <source>
        <dbReference type="EMBL" id="KFN43400.1"/>
    </source>
</evidence>
<organism evidence="12 13">
    <name type="scientific">Arenimonas oryziterrae DSM 21050 = YC6267</name>
    <dbReference type="NCBI Taxonomy" id="1121015"/>
    <lineage>
        <taxon>Bacteria</taxon>
        <taxon>Pseudomonadati</taxon>
        <taxon>Pseudomonadota</taxon>
        <taxon>Gammaproteobacteria</taxon>
        <taxon>Lysobacterales</taxon>
        <taxon>Lysobacteraceae</taxon>
        <taxon>Arenimonas</taxon>
    </lineage>
</organism>
<feature type="transmembrane region" description="Helical" evidence="10">
    <location>
        <begin position="12"/>
        <end position="31"/>
    </location>
</feature>
<dbReference type="InterPro" id="IPR050428">
    <property type="entry name" value="TCS_sensor_his_kinase"/>
</dbReference>
<dbReference type="AlphaFoldDB" id="A0A091BGB4"/>
<evidence type="ECO:0000259" key="11">
    <source>
        <dbReference type="PROSITE" id="PS50109"/>
    </source>
</evidence>
<keyword evidence="7" id="KW-0418">Kinase</keyword>
<dbReference type="SMART" id="SM00388">
    <property type="entry name" value="HisKA"/>
    <property type="match status" value="1"/>
</dbReference>
<dbReference type="PANTHER" id="PTHR45436:SF16">
    <property type="entry name" value="HISTIDINE KINASE"/>
    <property type="match status" value="1"/>
</dbReference>
<evidence type="ECO:0000256" key="9">
    <source>
        <dbReference type="ARBA" id="ARBA00023136"/>
    </source>
</evidence>
<accession>A0A091BGB4</accession>
<dbReference type="Gene3D" id="1.10.287.130">
    <property type="match status" value="1"/>
</dbReference>
<keyword evidence="13" id="KW-1185">Reference proteome</keyword>
<dbReference type="Gene3D" id="3.30.565.10">
    <property type="entry name" value="Histidine kinase-like ATPase, C-terminal domain"/>
    <property type="match status" value="1"/>
</dbReference>
<dbReference type="CDD" id="cd00082">
    <property type="entry name" value="HisKA"/>
    <property type="match status" value="1"/>
</dbReference>
<dbReference type="InterPro" id="IPR036097">
    <property type="entry name" value="HisK_dim/P_sf"/>
</dbReference>